<keyword evidence="2" id="KW-0812">Transmembrane</keyword>
<reference evidence="3" key="1">
    <citation type="submission" date="2006-06" db="EMBL/GenBank/DDBJ databases">
        <title>Complete sequence of plasmid of Mycobacterium sp. MCS.</title>
        <authorList>
            <consortium name="US DOE Joint Genome Institute"/>
            <person name="Copeland A."/>
            <person name="Lucas S."/>
            <person name="Lapidus A."/>
            <person name="Barry K."/>
            <person name="Detter J.C."/>
            <person name="Glavina del Rio T."/>
            <person name="Hammon N."/>
            <person name="Israni S."/>
            <person name="Dalin E."/>
            <person name="Tice H."/>
            <person name="Pitluck S."/>
            <person name="Martinez M."/>
            <person name="Schmutz J."/>
            <person name="Larimer F."/>
            <person name="Land M."/>
            <person name="Hauser L."/>
            <person name="Kyrpides N."/>
            <person name="Kim E."/>
            <person name="Miller C.D."/>
            <person name="Hughes J.E."/>
            <person name="Anderson A.J."/>
            <person name="Sims R.C."/>
            <person name="Richardson P."/>
        </authorList>
    </citation>
    <scope>NUCLEOTIDE SEQUENCE [LARGE SCALE GENOMIC DNA]</scope>
    <source>
        <strain evidence="3">MCS</strain>
        <plasmid evidence="3">Plasmid1</plasmid>
    </source>
</reference>
<organism evidence="3">
    <name type="scientific">Mycobacterium sp. (strain MCS)</name>
    <dbReference type="NCBI Taxonomy" id="164756"/>
    <lineage>
        <taxon>Bacteria</taxon>
        <taxon>Bacillati</taxon>
        <taxon>Actinomycetota</taxon>
        <taxon>Actinomycetes</taxon>
        <taxon>Mycobacteriales</taxon>
        <taxon>Mycobacteriaceae</taxon>
        <taxon>Mycobacterium</taxon>
    </lineage>
</organism>
<dbReference type="EMBL" id="CP000385">
    <property type="protein sequence ID" value="ABG11630.1"/>
    <property type="molecule type" value="Genomic_DNA"/>
</dbReference>
<evidence type="ECO:0000256" key="1">
    <source>
        <dbReference type="SAM" id="MobiDB-lite"/>
    </source>
</evidence>
<keyword evidence="2" id="KW-0472">Membrane</keyword>
<keyword evidence="2" id="KW-1133">Transmembrane helix</keyword>
<feature type="transmembrane region" description="Helical" evidence="2">
    <location>
        <begin position="29"/>
        <end position="47"/>
    </location>
</feature>
<evidence type="ECO:0000256" key="2">
    <source>
        <dbReference type="SAM" id="Phobius"/>
    </source>
</evidence>
<feature type="region of interest" description="Disordered" evidence="1">
    <location>
        <begin position="53"/>
        <end position="106"/>
    </location>
</feature>
<dbReference type="AlphaFoldDB" id="A0A5Q5BT17"/>
<proteinExistence type="predicted"/>
<gene>
    <name evidence="3" type="ordered locus">Mmcs_5530</name>
</gene>
<protein>
    <submittedName>
        <fullName evidence="3">Uncharacterized protein</fullName>
    </submittedName>
</protein>
<evidence type="ECO:0000313" key="3">
    <source>
        <dbReference type="EMBL" id="ABG11630.1"/>
    </source>
</evidence>
<dbReference type="KEGG" id="mmc:Mmcs_5530"/>
<keyword evidence="3" id="KW-0614">Plasmid</keyword>
<feature type="compositionally biased region" description="Basic residues" evidence="1">
    <location>
        <begin position="53"/>
        <end position="64"/>
    </location>
</feature>
<accession>A0A5Q5BT17</accession>
<name>A0A5Q5BT17_MYCSS</name>
<sequence length="131" mass="14735" precursor="true">MIRALISAALLACVLHLLGATPDVAIAYGVAACVAFWFLWPLLRAVIRLARRHRHRRRPPRRAPARPAPGPQLTQINHHHHYYAGLPPAQPRPMPRPDFSRPALPLRTDAQKAHDAIYDTIDLDDDQGQSR</sequence>
<geneLocation type="plasmid" evidence="3">
    <name>Plasmid1</name>
</geneLocation>